<evidence type="ECO:0000256" key="1">
    <source>
        <dbReference type="SAM" id="MobiDB-lite"/>
    </source>
</evidence>
<proteinExistence type="predicted"/>
<feature type="region of interest" description="Disordered" evidence="1">
    <location>
        <begin position="202"/>
        <end position="233"/>
    </location>
</feature>
<organism evidence="2 3">
    <name type="scientific">Punica granatum</name>
    <name type="common">Pomegranate</name>
    <dbReference type="NCBI Taxonomy" id="22663"/>
    <lineage>
        <taxon>Eukaryota</taxon>
        <taxon>Viridiplantae</taxon>
        <taxon>Streptophyta</taxon>
        <taxon>Embryophyta</taxon>
        <taxon>Tracheophyta</taxon>
        <taxon>Spermatophyta</taxon>
        <taxon>Magnoliopsida</taxon>
        <taxon>eudicotyledons</taxon>
        <taxon>Gunneridae</taxon>
        <taxon>Pentapetalae</taxon>
        <taxon>rosids</taxon>
        <taxon>malvids</taxon>
        <taxon>Myrtales</taxon>
        <taxon>Lythraceae</taxon>
        <taxon>Punica</taxon>
    </lineage>
</organism>
<name>A0A218XN58_PUNGR</name>
<evidence type="ECO:0000313" key="3">
    <source>
        <dbReference type="Proteomes" id="UP000197138"/>
    </source>
</evidence>
<feature type="region of interest" description="Disordered" evidence="1">
    <location>
        <begin position="13"/>
        <end position="33"/>
    </location>
</feature>
<dbReference type="Proteomes" id="UP000197138">
    <property type="component" value="Unassembled WGS sequence"/>
</dbReference>
<feature type="compositionally biased region" description="Basic residues" evidence="1">
    <location>
        <begin position="24"/>
        <end position="33"/>
    </location>
</feature>
<evidence type="ECO:0000313" key="2">
    <source>
        <dbReference type="EMBL" id="OWM86695.1"/>
    </source>
</evidence>
<dbReference type="EMBL" id="MTKT01001080">
    <property type="protein sequence ID" value="OWM86695.1"/>
    <property type="molecule type" value="Genomic_DNA"/>
</dbReference>
<accession>A0A218XN58</accession>
<reference evidence="3" key="1">
    <citation type="journal article" date="2017" name="Plant J.">
        <title>The pomegranate (Punica granatum L.) genome and the genomics of punicalagin biosynthesis.</title>
        <authorList>
            <person name="Qin G."/>
            <person name="Xu C."/>
            <person name="Ming R."/>
            <person name="Tang H."/>
            <person name="Guyot R."/>
            <person name="Kramer E.M."/>
            <person name="Hu Y."/>
            <person name="Yi X."/>
            <person name="Qi Y."/>
            <person name="Xu X."/>
            <person name="Gao Z."/>
            <person name="Pan H."/>
            <person name="Jian J."/>
            <person name="Tian Y."/>
            <person name="Yue Z."/>
            <person name="Xu Y."/>
        </authorList>
    </citation>
    <scope>NUCLEOTIDE SEQUENCE [LARGE SCALE GENOMIC DNA]</scope>
    <source>
        <strain evidence="3">cv. Dabenzi</strain>
    </source>
</reference>
<dbReference type="AlphaFoldDB" id="A0A218XN58"/>
<comment type="caution">
    <text evidence="2">The sequence shown here is derived from an EMBL/GenBank/DDBJ whole genome shotgun (WGS) entry which is preliminary data.</text>
</comment>
<protein>
    <submittedName>
        <fullName evidence="2">Uncharacterized protein</fullName>
    </submittedName>
</protein>
<sequence length="544" mass="63811">MSKLYRNMEFPWSHQVGDSSSSKGKNHKHQNLHLPPKKRFSIKSGLTAWRPDNRQQLILDNLWSSMSNHQKGEESINALVLHMEEQRNGEASMQQELSQKIDSLQTELSLQKAQTQAFLQNRLAEFDNFAEHFVEMQRENHALMKRLKKSEKSRGVLEKENEGFRKENRILCEERIEVIEFFESCLREKDALMIENEKLRQELESPSTPSINHSQESSSTPSIIQSQEHSGSVTGKIFSKKPIEVTLSGIFPQAGEILFLSKLPEDIVSMISEISLQDFTTTMISFFNKLLQFCDNSHKGIDGWFWNWERKNVFQNDFPQPCNQHDEDNAFERADILLMDGCRHVLDFSIPRISFYVFPLKDKFYNHHFSHCDLLKYGVLKSIIIRLEDEHRPEYQSLFGNNAWDIIRRSLHRSSSLFISIESSPPEWISSIRVQPAIHYIFISPVSSRSVLTPEAKFWPADGPIITQISKWRAWVQVNEWFWRKYPEHILQFSGNSQRVFQHLSLIDKPVQPGFSTRHNHWLDKFEEEYQLEAPTAYRRLYIP</sequence>
<feature type="compositionally biased region" description="Polar residues" evidence="1">
    <location>
        <begin position="204"/>
        <end position="233"/>
    </location>
</feature>
<gene>
    <name evidence="2" type="ORF">CDL15_Pgr015731</name>
</gene>